<evidence type="ECO:0000313" key="3">
    <source>
        <dbReference type="EMBL" id="PSR76704.1"/>
    </source>
</evidence>
<dbReference type="InterPro" id="IPR051412">
    <property type="entry name" value="Formin_Homology_Diaphanous_sf"/>
</dbReference>
<feature type="region of interest" description="Disordered" evidence="1">
    <location>
        <begin position="411"/>
        <end position="494"/>
    </location>
</feature>
<feature type="region of interest" description="Disordered" evidence="1">
    <location>
        <begin position="354"/>
        <end position="387"/>
    </location>
</feature>
<feature type="compositionally biased region" description="Pro residues" evidence="1">
    <location>
        <begin position="472"/>
        <end position="494"/>
    </location>
</feature>
<evidence type="ECO:0000256" key="1">
    <source>
        <dbReference type="SAM" id="MobiDB-lite"/>
    </source>
</evidence>
<sequence>MSRTLFKFSMPPDGATRRVMFQTTPSWNELAAKIESLYDIPARTLAVAYIDSDGDEVTLSSEEELQDYYKFNAPSTPPGALAGNDALKAIRFTVCNLSAARDSEADKPLPRTPLSSNHRNTFGTNGFNGMVFDNDDDWQRIQRFAIPPDVFVPYSAESDDAPHAFVELVESDVSGTKELTDKDTASTISDSDYDALKVDKGKGKANVETIPDDDVSRVSVVEERSPDKHPVHVRLTSHASTEDIFGAHKSSEVPLSIPEETDSAPMALDGDDNSNDAPDPPLPEFDDIPAETPAPSLANDVAGLFNTFSSIFASHPELSESLQNIARNASSGAYWAAHRAAIERAAQEVRHSAAQAAGEAQRGAEQGVEELRRATEEAHRAAEEAAGRRVTEAIGNVLRTIGQYTGFAGPEAQAADEPATSTPVRDDTTPFPQRRPQPFRRETWHSWAPPRGGMFNGFSGRSSRSRGGFTTPPLPPHLYGPPPPPAPPFPPGYLPPHGPPPMNMFPFVPPPPPPPMQHVGSWAHHHASPWAYPHRARRSTDASIPDADVTMYGVAQRDSAQTAREQLQAAKDAYKAEKERYRREREARKADRQRRTNTSGESFGTIAAERNNDADMQVDTVTKKVDENVVDASGSITLGVNVAAPPAPDKSIPPQIASNARGGYPQLEVFPVPTPSPRRHHTMHGLGHRHHGPPPPPPHFGGPPPAMHMHHGGPPPLHGRPERGRNPFQTPPRSGNPSAQVIENVTRRLADMGFTAATYPSLPSKVNARVARGGGVGPLRQDEDAAVTDVLDQLLAEPVRASASGSGAGLRRSQTTAGTVPGAWQ</sequence>
<feature type="compositionally biased region" description="Low complexity" evidence="1">
    <location>
        <begin position="451"/>
        <end position="469"/>
    </location>
</feature>
<dbReference type="InterPro" id="IPR000270">
    <property type="entry name" value="PB1_dom"/>
</dbReference>
<feature type="compositionally biased region" description="Low complexity" evidence="1">
    <location>
        <begin position="800"/>
        <end position="813"/>
    </location>
</feature>
<feature type="compositionally biased region" description="Polar residues" evidence="1">
    <location>
        <begin position="727"/>
        <end position="739"/>
    </location>
</feature>
<feature type="domain" description="PB1" evidence="2">
    <location>
        <begin position="3"/>
        <end position="97"/>
    </location>
</feature>
<feature type="region of interest" description="Disordered" evidence="1">
    <location>
        <begin position="247"/>
        <end position="292"/>
    </location>
</feature>
<dbReference type="Proteomes" id="UP000186601">
    <property type="component" value="Unassembled WGS sequence"/>
</dbReference>
<feature type="region of interest" description="Disordered" evidence="1">
    <location>
        <begin position="672"/>
        <end position="739"/>
    </location>
</feature>
<dbReference type="PANTHER" id="PTHR45691">
    <property type="entry name" value="PROTEIN DIAPHANOUS"/>
    <property type="match status" value="1"/>
</dbReference>
<feature type="region of interest" description="Disordered" evidence="1">
    <location>
        <begin position="800"/>
        <end position="825"/>
    </location>
</feature>
<keyword evidence="4" id="KW-1185">Reference proteome</keyword>
<name>A0A2R6NU66_9APHY</name>
<dbReference type="AlphaFoldDB" id="A0A2R6NU66"/>
<organism evidence="3 4">
    <name type="scientific">Hermanssonia centrifuga</name>
    <dbReference type="NCBI Taxonomy" id="98765"/>
    <lineage>
        <taxon>Eukaryota</taxon>
        <taxon>Fungi</taxon>
        <taxon>Dikarya</taxon>
        <taxon>Basidiomycota</taxon>
        <taxon>Agaricomycotina</taxon>
        <taxon>Agaricomycetes</taxon>
        <taxon>Polyporales</taxon>
        <taxon>Meruliaceae</taxon>
        <taxon>Hermanssonia</taxon>
    </lineage>
</organism>
<dbReference type="Pfam" id="PF00564">
    <property type="entry name" value="PB1"/>
    <property type="match status" value="1"/>
</dbReference>
<dbReference type="GO" id="GO:0030041">
    <property type="term" value="P:actin filament polymerization"/>
    <property type="evidence" value="ECO:0007669"/>
    <property type="project" value="TreeGrafter"/>
</dbReference>
<dbReference type="PANTHER" id="PTHR45691:SF6">
    <property type="entry name" value="PROTEIN DIAPHANOUS"/>
    <property type="match status" value="1"/>
</dbReference>
<dbReference type="EMBL" id="MLYV02000837">
    <property type="protein sequence ID" value="PSR76704.1"/>
    <property type="molecule type" value="Genomic_DNA"/>
</dbReference>
<proteinExistence type="predicted"/>
<evidence type="ECO:0000259" key="2">
    <source>
        <dbReference type="PROSITE" id="PS51745"/>
    </source>
</evidence>
<evidence type="ECO:0000313" key="4">
    <source>
        <dbReference type="Proteomes" id="UP000186601"/>
    </source>
</evidence>
<accession>A0A2R6NU66</accession>
<feature type="compositionally biased region" description="Basic and acidic residues" evidence="1">
    <location>
        <begin position="572"/>
        <end position="594"/>
    </location>
</feature>
<protein>
    <recommendedName>
        <fullName evidence="2">PB1 domain-containing protein</fullName>
    </recommendedName>
</protein>
<dbReference type="SUPFAM" id="SSF54277">
    <property type="entry name" value="CAD &amp; PB1 domains"/>
    <property type="match status" value="1"/>
</dbReference>
<dbReference type="GO" id="GO:0005884">
    <property type="term" value="C:actin filament"/>
    <property type="evidence" value="ECO:0007669"/>
    <property type="project" value="TreeGrafter"/>
</dbReference>
<reference evidence="3 4" key="1">
    <citation type="submission" date="2018-02" db="EMBL/GenBank/DDBJ databases">
        <title>Genome sequence of the basidiomycete white-rot fungus Phlebia centrifuga.</title>
        <authorList>
            <person name="Granchi Z."/>
            <person name="Peng M."/>
            <person name="de Vries R.P."/>
            <person name="Hilden K."/>
            <person name="Makela M.R."/>
            <person name="Grigoriev I."/>
            <person name="Riley R."/>
        </authorList>
    </citation>
    <scope>NUCLEOTIDE SEQUENCE [LARGE SCALE GENOMIC DNA]</scope>
    <source>
        <strain evidence="3 4">FBCC195</strain>
    </source>
</reference>
<dbReference type="OrthoDB" id="661148at2759"/>
<dbReference type="PROSITE" id="PS51745">
    <property type="entry name" value="PB1"/>
    <property type="match status" value="1"/>
</dbReference>
<feature type="compositionally biased region" description="Basic residues" evidence="1">
    <location>
        <begin position="677"/>
        <end position="692"/>
    </location>
</feature>
<feature type="compositionally biased region" description="Low complexity" evidence="1">
    <location>
        <begin position="354"/>
        <end position="366"/>
    </location>
</feature>
<feature type="compositionally biased region" description="Pro residues" evidence="1">
    <location>
        <begin position="693"/>
        <end position="706"/>
    </location>
</feature>
<feature type="compositionally biased region" description="Basic and acidic residues" evidence="1">
    <location>
        <begin position="369"/>
        <end position="387"/>
    </location>
</feature>
<gene>
    <name evidence="3" type="ORF">PHLCEN_2v8301</name>
</gene>
<dbReference type="InterPro" id="IPR053793">
    <property type="entry name" value="PB1-like"/>
</dbReference>
<comment type="caution">
    <text evidence="3">The sequence shown here is derived from an EMBL/GenBank/DDBJ whole genome shotgun (WGS) entry which is preliminary data.</text>
</comment>
<feature type="region of interest" description="Disordered" evidence="1">
    <location>
        <begin position="560"/>
        <end position="600"/>
    </location>
</feature>
<dbReference type="STRING" id="98765.A0A2R6NU66"/>
<dbReference type="Gene3D" id="3.10.20.90">
    <property type="entry name" value="Phosphatidylinositol 3-kinase Catalytic Subunit, Chain A, domain 1"/>
    <property type="match status" value="1"/>
</dbReference>